<comment type="caution">
    <text evidence="7">The sequence shown here is derived from an EMBL/GenBank/DDBJ whole genome shotgun (WGS) entry which is preliminary data.</text>
</comment>
<proteinExistence type="predicted"/>
<comment type="caution">
    <text evidence="3">Lacks conserved residue(s) required for the propagation of feature annotation.</text>
</comment>
<keyword evidence="2" id="KW-1015">Disulfide bond</keyword>
<dbReference type="SMART" id="SM00042">
    <property type="entry name" value="CUB"/>
    <property type="match status" value="1"/>
</dbReference>
<keyword evidence="5" id="KW-0812">Transmembrane</keyword>
<dbReference type="PROSITE" id="PS01180">
    <property type="entry name" value="CUB"/>
    <property type="match status" value="1"/>
</dbReference>
<feature type="transmembrane region" description="Helical" evidence="5">
    <location>
        <begin position="123"/>
        <end position="141"/>
    </location>
</feature>
<dbReference type="Gene3D" id="2.60.120.290">
    <property type="entry name" value="Spermadhesin, CUB domain"/>
    <property type="match status" value="1"/>
</dbReference>
<reference evidence="7 8" key="1">
    <citation type="submission" date="2024-01" db="EMBL/GenBank/DDBJ databases">
        <title>The genome of the rayed Mediterranean limpet Patella caerulea (Linnaeus, 1758).</title>
        <authorList>
            <person name="Anh-Thu Weber A."/>
            <person name="Halstead-Nussloch G."/>
        </authorList>
    </citation>
    <scope>NUCLEOTIDE SEQUENCE [LARGE SCALE GENOMIC DNA]</scope>
    <source>
        <strain evidence="7">AATW-2023a</strain>
        <tissue evidence="7">Whole specimen</tissue>
    </source>
</reference>
<feature type="transmembrane region" description="Helical" evidence="5">
    <location>
        <begin position="161"/>
        <end position="189"/>
    </location>
</feature>
<evidence type="ECO:0000256" key="2">
    <source>
        <dbReference type="ARBA" id="ARBA00023157"/>
    </source>
</evidence>
<dbReference type="InterPro" id="IPR035914">
    <property type="entry name" value="Sperma_CUB_dom_sf"/>
</dbReference>
<feature type="compositionally biased region" description="Polar residues" evidence="4">
    <location>
        <begin position="343"/>
        <end position="353"/>
    </location>
</feature>
<keyword evidence="1" id="KW-0677">Repeat</keyword>
<protein>
    <recommendedName>
        <fullName evidence="6">CUB domain-containing protein</fullName>
    </recommendedName>
</protein>
<dbReference type="Pfam" id="PF00431">
    <property type="entry name" value="CUB"/>
    <property type="match status" value="1"/>
</dbReference>
<feature type="region of interest" description="Disordered" evidence="4">
    <location>
        <begin position="247"/>
        <end position="305"/>
    </location>
</feature>
<feature type="region of interest" description="Disordered" evidence="4">
    <location>
        <begin position="319"/>
        <end position="373"/>
    </location>
</feature>
<keyword evidence="5" id="KW-1133">Transmembrane helix</keyword>
<dbReference type="Proteomes" id="UP001347796">
    <property type="component" value="Unassembled WGS sequence"/>
</dbReference>
<keyword evidence="8" id="KW-1185">Reference proteome</keyword>
<evidence type="ECO:0000256" key="3">
    <source>
        <dbReference type="PROSITE-ProRule" id="PRU00059"/>
    </source>
</evidence>
<dbReference type="CDD" id="cd00041">
    <property type="entry name" value="CUB"/>
    <property type="match status" value="1"/>
</dbReference>
<gene>
    <name evidence="7" type="ORF">SNE40_022025</name>
</gene>
<evidence type="ECO:0000313" key="7">
    <source>
        <dbReference type="EMBL" id="KAK6168142.1"/>
    </source>
</evidence>
<evidence type="ECO:0000256" key="4">
    <source>
        <dbReference type="SAM" id="MobiDB-lite"/>
    </source>
</evidence>
<dbReference type="PANTHER" id="PTHR24251">
    <property type="entry name" value="OVOCHYMASE-RELATED"/>
    <property type="match status" value="1"/>
</dbReference>
<evidence type="ECO:0000256" key="5">
    <source>
        <dbReference type="SAM" id="Phobius"/>
    </source>
</evidence>
<organism evidence="7 8">
    <name type="scientific">Patella caerulea</name>
    <name type="common">Rayed Mediterranean limpet</name>
    <dbReference type="NCBI Taxonomy" id="87958"/>
    <lineage>
        <taxon>Eukaryota</taxon>
        <taxon>Metazoa</taxon>
        <taxon>Spiralia</taxon>
        <taxon>Lophotrochozoa</taxon>
        <taxon>Mollusca</taxon>
        <taxon>Gastropoda</taxon>
        <taxon>Patellogastropoda</taxon>
        <taxon>Patelloidea</taxon>
        <taxon>Patellidae</taxon>
        <taxon>Patella</taxon>
    </lineage>
</organism>
<evidence type="ECO:0000313" key="8">
    <source>
        <dbReference type="Proteomes" id="UP001347796"/>
    </source>
</evidence>
<dbReference type="EMBL" id="JAZGQO010000018">
    <property type="protein sequence ID" value="KAK6168142.1"/>
    <property type="molecule type" value="Genomic_DNA"/>
</dbReference>
<accession>A0AAN8G1D9</accession>
<feature type="domain" description="CUB" evidence="6">
    <location>
        <begin position="28"/>
        <end position="154"/>
    </location>
</feature>
<feature type="compositionally biased region" description="Low complexity" evidence="4">
    <location>
        <begin position="328"/>
        <end position="342"/>
    </location>
</feature>
<feature type="compositionally biased region" description="Polar residues" evidence="4">
    <location>
        <begin position="263"/>
        <end position="275"/>
    </location>
</feature>
<feature type="compositionally biased region" description="Pro residues" evidence="4">
    <location>
        <begin position="363"/>
        <end position="373"/>
    </location>
</feature>
<name>A0AAN8G1D9_PATCE</name>
<dbReference type="InterPro" id="IPR000859">
    <property type="entry name" value="CUB_dom"/>
</dbReference>
<evidence type="ECO:0000259" key="6">
    <source>
        <dbReference type="PROSITE" id="PS01180"/>
    </source>
</evidence>
<dbReference type="SUPFAM" id="SSF49854">
    <property type="entry name" value="Spermadhesin, CUB domain"/>
    <property type="match status" value="1"/>
</dbReference>
<sequence>MCDWLIAYHVTIGLLIHLLIKYGAYADCRSHVGIDYLKADKYGTVNYFYSPGTTRHPNYTYYDDQHCEWQIRSEDANRLVKIHFNLINVENDSNCELDNVTIYDGKDTDAIPLATICGVNKNLIYYSSGVYMFAVFSSNHLNHYKGFTAKYNSEPSRTSGGGGAGTMGATMGSIAGGVLIIGAICCCCFKKGMKGRAVKPSTTFRFGNRGLFSGNTTTITSRPRNNVRMTTTQSVFNVRNNTVQFNNAPLQTTPYSPPSYSSLGINSNGTPSKNQAPPPAYSSLPNGLNGPLSPSNLTLSEPPRYSSIAGNIAHTVSETKYVPPPQQPRNQAPTANNNTTNNHGQPVSQTIASAPTRDEEPIWSPPPPYEYKF</sequence>
<feature type="transmembrane region" description="Helical" evidence="5">
    <location>
        <begin position="6"/>
        <end position="24"/>
    </location>
</feature>
<keyword evidence="5" id="KW-0472">Membrane</keyword>
<dbReference type="AlphaFoldDB" id="A0AAN8G1D9"/>
<evidence type="ECO:0000256" key="1">
    <source>
        <dbReference type="ARBA" id="ARBA00022737"/>
    </source>
</evidence>